<dbReference type="InterPro" id="IPR019398">
    <property type="entry name" value="Pre-rRNA_process_TSR2"/>
</dbReference>
<organism evidence="4">
    <name type="scientific">Rhizophora mucronata</name>
    <name type="common">Asiatic mangrove</name>
    <dbReference type="NCBI Taxonomy" id="61149"/>
    <lineage>
        <taxon>Eukaryota</taxon>
        <taxon>Viridiplantae</taxon>
        <taxon>Streptophyta</taxon>
        <taxon>Embryophyta</taxon>
        <taxon>Tracheophyta</taxon>
        <taxon>Spermatophyta</taxon>
        <taxon>Magnoliopsida</taxon>
        <taxon>eudicotyledons</taxon>
        <taxon>Gunneridae</taxon>
        <taxon>Pentapetalae</taxon>
        <taxon>rosids</taxon>
        <taxon>fabids</taxon>
        <taxon>Malpighiales</taxon>
        <taxon>Rhizophoraceae</taxon>
        <taxon>Rhizophora</taxon>
    </lineage>
</organism>
<evidence type="ECO:0000256" key="3">
    <source>
        <dbReference type="SAM" id="MobiDB-lite"/>
    </source>
</evidence>
<dbReference type="Pfam" id="PF10273">
    <property type="entry name" value="WGG"/>
    <property type="match status" value="1"/>
</dbReference>
<reference evidence="4" key="1">
    <citation type="submission" date="2018-02" db="EMBL/GenBank/DDBJ databases">
        <title>Rhizophora mucronata_Transcriptome.</title>
        <authorList>
            <person name="Meera S.P."/>
            <person name="Sreeshan A."/>
            <person name="Augustine A."/>
        </authorList>
    </citation>
    <scope>NUCLEOTIDE SEQUENCE</scope>
    <source>
        <tissue evidence="4">Leaf</tissue>
    </source>
</reference>
<evidence type="ECO:0000256" key="2">
    <source>
        <dbReference type="ARBA" id="ARBA00022552"/>
    </source>
</evidence>
<dbReference type="GO" id="GO:0006364">
    <property type="term" value="P:rRNA processing"/>
    <property type="evidence" value="ECO:0007669"/>
    <property type="project" value="UniProtKB-KW"/>
</dbReference>
<dbReference type="PANTHER" id="PTHR21250">
    <property type="entry name" value="PRE-RRNA-PROCESSING PROTEIN TSR2 HOMOLOG"/>
    <property type="match status" value="1"/>
</dbReference>
<protein>
    <submittedName>
        <fullName evidence="4">Uncharacterized protein MANES_08G120700</fullName>
    </submittedName>
</protein>
<sequence>MENGGVNGGGRGLNEHPKQLSAESQPLFKEGIYLVLSRWSALHLAIENEWGGRGSGCLADQLASDIFSWFAQPRAEPLYIDDLEDILEEGMLSLNTMIEDGSIEEVAEKLMIMHEECLEGNCSSIEKLRQAGPSTGIHQHIRQATEHDEDEDDDDDDNDSMGNGPSSMTVDAPELQSKTTLVYKANDGSSAKDTQLEDGWTVVSANRNRGKRN</sequence>
<accession>A0A2P2NHJ2</accession>
<feature type="region of interest" description="Disordered" evidence="3">
    <location>
        <begin position="142"/>
        <end position="196"/>
    </location>
</feature>
<keyword evidence="2" id="KW-0698">rRNA processing</keyword>
<evidence type="ECO:0000256" key="1">
    <source>
        <dbReference type="ARBA" id="ARBA00006524"/>
    </source>
</evidence>
<dbReference type="AlphaFoldDB" id="A0A2P2NHJ2"/>
<proteinExistence type="inferred from homology"/>
<name>A0A2P2NHJ2_RHIMU</name>
<feature type="compositionally biased region" description="Acidic residues" evidence="3">
    <location>
        <begin position="147"/>
        <end position="159"/>
    </location>
</feature>
<dbReference type="EMBL" id="GGEC01061452">
    <property type="protein sequence ID" value="MBX41936.1"/>
    <property type="molecule type" value="Transcribed_RNA"/>
</dbReference>
<evidence type="ECO:0000313" key="4">
    <source>
        <dbReference type="EMBL" id="MBX41936.1"/>
    </source>
</evidence>
<feature type="compositionally biased region" description="Polar residues" evidence="3">
    <location>
        <begin position="160"/>
        <end position="169"/>
    </location>
</feature>
<comment type="similarity">
    <text evidence="1">Belongs to the TSR2 family.</text>
</comment>